<evidence type="ECO:0000313" key="1">
    <source>
        <dbReference type="EMBL" id="KAH3747962.1"/>
    </source>
</evidence>
<name>A0A9D4DE41_DREPO</name>
<dbReference type="AlphaFoldDB" id="A0A9D4DE41"/>
<proteinExistence type="predicted"/>
<reference evidence="1" key="2">
    <citation type="submission" date="2020-11" db="EMBL/GenBank/DDBJ databases">
        <authorList>
            <person name="McCartney M.A."/>
            <person name="Auch B."/>
            <person name="Kono T."/>
            <person name="Mallez S."/>
            <person name="Becker A."/>
            <person name="Gohl D.M."/>
            <person name="Silverstein K.A.T."/>
            <person name="Koren S."/>
            <person name="Bechman K.B."/>
            <person name="Herman A."/>
            <person name="Abrahante J.E."/>
            <person name="Garbe J."/>
        </authorList>
    </citation>
    <scope>NUCLEOTIDE SEQUENCE</scope>
    <source>
        <strain evidence="1">Duluth1</strain>
        <tissue evidence="1">Whole animal</tissue>
    </source>
</reference>
<reference evidence="1" key="1">
    <citation type="journal article" date="2019" name="bioRxiv">
        <title>The Genome of the Zebra Mussel, Dreissena polymorpha: A Resource for Invasive Species Research.</title>
        <authorList>
            <person name="McCartney M.A."/>
            <person name="Auch B."/>
            <person name="Kono T."/>
            <person name="Mallez S."/>
            <person name="Zhang Y."/>
            <person name="Obille A."/>
            <person name="Becker A."/>
            <person name="Abrahante J.E."/>
            <person name="Garbe J."/>
            <person name="Badalamenti J.P."/>
            <person name="Herman A."/>
            <person name="Mangelson H."/>
            <person name="Liachko I."/>
            <person name="Sullivan S."/>
            <person name="Sone E.D."/>
            <person name="Koren S."/>
            <person name="Silverstein K.A.T."/>
            <person name="Beckman K.B."/>
            <person name="Gohl D.M."/>
        </authorList>
    </citation>
    <scope>NUCLEOTIDE SEQUENCE</scope>
    <source>
        <strain evidence="1">Duluth1</strain>
        <tissue evidence="1">Whole animal</tissue>
    </source>
</reference>
<dbReference type="EMBL" id="JAIWYP010000010">
    <property type="protein sequence ID" value="KAH3747962.1"/>
    <property type="molecule type" value="Genomic_DNA"/>
</dbReference>
<organism evidence="1 2">
    <name type="scientific">Dreissena polymorpha</name>
    <name type="common">Zebra mussel</name>
    <name type="synonym">Mytilus polymorpha</name>
    <dbReference type="NCBI Taxonomy" id="45954"/>
    <lineage>
        <taxon>Eukaryota</taxon>
        <taxon>Metazoa</taxon>
        <taxon>Spiralia</taxon>
        <taxon>Lophotrochozoa</taxon>
        <taxon>Mollusca</taxon>
        <taxon>Bivalvia</taxon>
        <taxon>Autobranchia</taxon>
        <taxon>Heteroconchia</taxon>
        <taxon>Euheterodonta</taxon>
        <taxon>Imparidentia</taxon>
        <taxon>Neoheterodontei</taxon>
        <taxon>Myida</taxon>
        <taxon>Dreissenoidea</taxon>
        <taxon>Dreissenidae</taxon>
        <taxon>Dreissena</taxon>
    </lineage>
</organism>
<protein>
    <submittedName>
        <fullName evidence="1">Uncharacterized protein</fullName>
    </submittedName>
</protein>
<accession>A0A9D4DE41</accession>
<gene>
    <name evidence="1" type="ORF">DPMN_182398</name>
</gene>
<dbReference type="Proteomes" id="UP000828390">
    <property type="component" value="Unassembled WGS sequence"/>
</dbReference>
<evidence type="ECO:0000313" key="2">
    <source>
        <dbReference type="Proteomes" id="UP000828390"/>
    </source>
</evidence>
<sequence>MVDSDCGTGQCCYIKPAFEVISKKRQSILPAIMPTTNGLANAYNATQVRLEFFK</sequence>
<comment type="caution">
    <text evidence="1">The sequence shown here is derived from an EMBL/GenBank/DDBJ whole genome shotgun (WGS) entry which is preliminary data.</text>
</comment>
<keyword evidence="2" id="KW-1185">Reference proteome</keyword>